<accession>A0A9P4I0L3</accession>
<dbReference type="Proteomes" id="UP000799776">
    <property type="component" value="Unassembled WGS sequence"/>
</dbReference>
<sequence>MSATRSQGKISTCGTYEQKRRHEFGRPQEVAAVSVLYFFAYILACSVRTEGGVSGKPLEASVCCGMPAASLLKTRSSSRVVKSYQGRFFEARESNQPMNASLPHCIDNYSV</sequence>
<comment type="caution">
    <text evidence="1">The sequence shown here is derived from an EMBL/GenBank/DDBJ whole genome shotgun (WGS) entry which is preliminary data.</text>
</comment>
<dbReference type="EMBL" id="ML978712">
    <property type="protein sequence ID" value="KAF2090570.1"/>
    <property type="molecule type" value="Genomic_DNA"/>
</dbReference>
<gene>
    <name evidence="1" type="ORF">K490DRAFT_53555</name>
</gene>
<evidence type="ECO:0000313" key="1">
    <source>
        <dbReference type="EMBL" id="KAF2090570.1"/>
    </source>
</evidence>
<organism evidence="1 2">
    <name type="scientific">Saccharata proteae CBS 121410</name>
    <dbReference type="NCBI Taxonomy" id="1314787"/>
    <lineage>
        <taxon>Eukaryota</taxon>
        <taxon>Fungi</taxon>
        <taxon>Dikarya</taxon>
        <taxon>Ascomycota</taxon>
        <taxon>Pezizomycotina</taxon>
        <taxon>Dothideomycetes</taxon>
        <taxon>Dothideomycetes incertae sedis</taxon>
        <taxon>Botryosphaeriales</taxon>
        <taxon>Saccharataceae</taxon>
        <taxon>Saccharata</taxon>
    </lineage>
</organism>
<evidence type="ECO:0000313" key="2">
    <source>
        <dbReference type="Proteomes" id="UP000799776"/>
    </source>
</evidence>
<name>A0A9P4I0L3_9PEZI</name>
<proteinExistence type="predicted"/>
<keyword evidence="2" id="KW-1185">Reference proteome</keyword>
<reference evidence="1" key="1">
    <citation type="journal article" date="2020" name="Stud. Mycol.">
        <title>101 Dothideomycetes genomes: a test case for predicting lifestyles and emergence of pathogens.</title>
        <authorList>
            <person name="Haridas S."/>
            <person name="Albert R."/>
            <person name="Binder M."/>
            <person name="Bloem J."/>
            <person name="Labutti K."/>
            <person name="Salamov A."/>
            <person name="Andreopoulos B."/>
            <person name="Baker S."/>
            <person name="Barry K."/>
            <person name="Bills G."/>
            <person name="Bluhm B."/>
            <person name="Cannon C."/>
            <person name="Castanera R."/>
            <person name="Culley D."/>
            <person name="Daum C."/>
            <person name="Ezra D."/>
            <person name="Gonzalez J."/>
            <person name="Henrissat B."/>
            <person name="Kuo A."/>
            <person name="Liang C."/>
            <person name="Lipzen A."/>
            <person name="Lutzoni F."/>
            <person name="Magnuson J."/>
            <person name="Mondo S."/>
            <person name="Nolan M."/>
            <person name="Ohm R."/>
            <person name="Pangilinan J."/>
            <person name="Park H.-J."/>
            <person name="Ramirez L."/>
            <person name="Alfaro M."/>
            <person name="Sun H."/>
            <person name="Tritt A."/>
            <person name="Yoshinaga Y."/>
            <person name="Zwiers L.-H."/>
            <person name="Turgeon B."/>
            <person name="Goodwin S."/>
            <person name="Spatafora J."/>
            <person name="Crous P."/>
            <person name="Grigoriev I."/>
        </authorList>
    </citation>
    <scope>NUCLEOTIDE SEQUENCE</scope>
    <source>
        <strain evidence="1">CBS 121410</strain>
    </source>
</reference>
<dbReference type="AlphaFoldDB" id="A0A9P4I0L3"/>
<protein>
    <submittedName>
        <fullName evidence="1">Uncharacterized protein</fullName>
    </submittedName>
</protein>